<dbReference type="AlphaFoldDB" id="A0A1H9IG76"/>
<accession>A0A1H9IG76</accession>
<keyword evidence="4" id="KW-1185">Reference proteome</keyword>
<dbReference type="InterPro" id="IPR027051">
    <property type="entry name" value="XdhC_Rossmann_dom"/>
</dbReference>
<name>A0A1H9IG76_9GAMM</name>
<dbReference type="InterPro" id="IPR003777">
    <property type="entry name" value="XdhC_CoxI"/>
</dbReference>
<dbReference type="EMBL" id="FOFS01000010">
    <property type="protein sequence ID" value="SEQ73584.1"/>
    <property type="molecule type" value="Genomic_DNA"/>
</dbReference>
<evidence type="ECO:0000259" key="2">
    <source>
        <dbReference type="Pfam" id="PF13478"/>
    </source>
</evidence>
<dbReference type="RefSeq" id="WP_093286873.1">
    <property type="nucleotide sequence ID" value="NZ_FOFS01000010.1"/>
</dbReference>
<dbReference type="Pfam" id="PF02625">
    <property type="entry name" value="XdhC_CoxI"/>
    <property type="match status" value="1"/>
</dbReference>
<evidence type="ECO:0000259" key="1">
    <source>
        <dbReference type="Pfam" id="PF02625"/>
    </source>
</evidence>
<gene>
    <name evidence="3" type="ORF">SAMN04488038_11023</name>
</gene>
<sequence>MSALADAVHTPAGRWLEPLRHWPGAALRLLREEKSVIRVLVAGLRGSGPREAGACLLLAGERQLGTIGGGYLEWHALQAARLLLGGDVRAQRLQLVLGREMGQCCGGVVELWLERFEPQDRPTLEALQRQGQWQCELRADGRLLRQVQIAPPAQGPRVQLRRGAESCVLFERCAPADPPLYLYGAGHVGQALVRVLSGLPFAVQWLDSRAEFLPADLPDNVQTLHTQLPVEALRQAPAAALHLIMTHDHALDYALCRALLQRGDFAFAGLIGSQSKAARFRSRLREEGFSTEQIARLRCPVGVDGIAAKLPQAIAVAIAAQLLQLDSEAALSRHDKPIETCTPQGCAACPQTQRLP</sequence>
<dbReference type="Proteomes" id="UP000199233">
    <property type="component" value="Unassembled WGS sequence"/>
</dbReference>
<feature type="domain" description="XdhC- CoxI" evidence="1">
    <location>
        <begin position="30"/>
        <end position="85"/>
    </location>
</feature>
<dbReference type="Pfam" id="PF13478">
    <property type="entry name" value="XdhC_C"/>
    <property type="match status" value="1"/>
</dbReference>
<organism evidence="3 4">
    <name type="scientific">Solimonas aquatica</name>
    <dbReference type="NCBI Taxonomy" id="489703"/>
    <lineage>
        <taxon>Bacteria</taxon>
        <taxon>Pseudomonadati</taxon>
        <taxon>Pseudomonadota</taxon>
        <taxon>Gammaproteobacteria</taxon>
        <taxon>Nevskiales</taxon>
        <taxon>Nevskiaceae</taxon>
        <taxon>Solimonas</taxon>
    </lineage>
</organism>
<dbReference type="InterPro" id="IPR014308">
    <property type="entry name" value="Xanthine_DH_XdhC"/>
</dbReference>
<protein>
    <submittedName>
        <fullName evidence="3">Molybdenum cofactor sulfurylase</fullName>
    </submittedName>
</protein>
<feature type="domain" description="XdhC Rossmann" evidence="2">
    <location>
        <begin position="180"/>
        <end position="322"/>
    </location>
</feature>
<dbReference type="STRING" id="489703.SAMN04488038_11023"/>
<dbReference type="PANTHER" id="PTHR30388:SF6">
    <property type="entry name" value="XANTHINE DEHYDROGENASE SUBUNIT A-RELATED"/>
    <property type="match status" value="1"/>
</dbReference>
<dbReference type="OrthoDB" id="61481at2"/>
<dbReference type="InterPro" id="IPR052698">
    <property type="entry name" value="MoCofactor_Util/Proc"/>
</dbReference>
<evidence type="ECO:0000313" key="3">
    <source>
        <dbReference type="EMBL" id="SEQ73584.1"/>
    </source>
</evidence>
<evidence type="ECO:0000313" key="4">
    <source>
        <dbReference type="Proteomes" id="UP000199233"/>
    </source>
</evidence>
<reference evidence="3 4" key="1">
    <citation type="submission" date="2016-10" db="EMBL/GenBank/DDBJ databases">
        <authorList>
            <person name="de Groot N.N."/>
        </authorList>
    </citation>
    <scope>NUCLEOTIDE SEQUENCE [LARGE SCALE GENOMIC DNA]</scope>
    <source>
        <strain evidence="3 4">DSM 25927</strain>
    </source>
</reference>
<dbReference type="Gene3D" id="3.40.50.720">
    <property type="entry name" value="NAD(P)-binding Rossmann-like Domain"/>
    <property type="match status" value="1"/>
</dbReference>
<dbReference type="NCBIfam" id="TIGR02964">
    <property type="entry name" value="xanthine_xdhC"/>
    <property type="match status" value="1"/>
</dbReference>
<dbReference type="PANTHER" id="PTHR30388">
    <property type="entry name" value="ALDEHYDE OXIDOREDUCTASE MOLYBDENUM COFACTOR ASSEMBLY PROTEIN"/>
    <property type="match status" value="1"/>
</dbReference>
<proteinExistence type="predicted"/>